<evidence type="ECO:0000256" key="2">
    <source>
        <dbReference type="ARBA" id="ARBA00010651"/>
    </source>
</evidence>
<dbReference type="InterPro" id="IPR014349">
    <property type="entry name" value="Rieske_Fe-S_prot"/>
</dbReference>
<keyword evidence="13" id="KW-1133">Transmembrane helix</keyword>
<gene>
    <name evidence="24" type="ORF">QBC33DRAFT_591914</name>
</gene>
<evidence type="ECO:0000313" key="24">
    <source>
        <dbReference type="EMBL" id="KAK1771515.1"/>
    </source>
</evidence>
<evidence type="ECO:0000256" key="9">
    <source>
        <dbReference type="ARBA" id="ARBA00022792"/>
    </source>
</evidence>
<protein>
    <recommendedName>
        <fullName evidence="20 21">Cytochrome b-c1 complex subunit Rieske, mitochondrial</fullName>
        <ecNumber evidence="3 21">7.1.1.8</ecNumber>
    </recommendedName>
</protein>
<keyword evidence="4 21" id="KW-0813">Transport</keyword>
<dbReference type="Proteomes" id="UP001244011">
    <property type="component" value="Unassembled WGS sequence"/>
</dbReference>
<keyword evidence="6" id="KW-0812">Transmembrane</keyword>
<comment type="subcellular location">
    <subcellularLocation>
        <location evidence="1">Mitochondrion inner membrane</location>
        <topology evidence="1">Single-pass membrane protein</topology>
    </subcellularLocation>
</comment>
<dbReference type="InterPro" id="IPR017941">
    <property type="entry name" value="Rieske_2Fe-2S"/>
</dbReference>
<evidence type="ECO:0000256" key="18">
    <source>
        <dbReference type="ARBA" id="ARBA00023157"/>
    </source>
</evidence>
<evidence type="ECO:0000256" key="19">
    <source>
        <dbReference type="ARBA" id="ARBA00029351"/>
    </source>
</evidence>
<evidence type="ECO:0000313" key="25">
    <source>
        <dbReference type="Proteomes" id="UP001244011"/>
    </source>
</evidence>
<evidence type="ECO:0000256" key="21">
    <source>
        <dbReference type="RuleBase" id="RU004494"/>
    </source>
</evidence>
<keyword evidence="9" id="KW-0999">Mitochondrion inner membrane</keyword>
<dbReference type="CDD" id="cd03470">
    <property type="entry name" value="Rieske_cytochrome_bc1"/>
    <property type="match status" value="1"/>
</dbReference>
<evidence type="ECO:0000256" key="14">
    <source>
        <dbReference type="ARBA" id="ARBA00023004"/>
    </source>
</evidence>
<evidence type="ECO:0000256" key="7">
    <source>
        <dbReference type="ARBA" id="ARBA00022714"/>
    </source>
</evidence>
<dbReference type="PANTHER" id="PTHR10134">
    <property type="entry name" value="CYTOCHROME B-C1 COMPLEX SUBUNIT RIESKE, MITOCHONDRIAL"/>
    <property type="match status" value="1"/>
</dbReference>
<keyword evidence="14" id="KW-0408">Iron</keyword>
<comment type="catalytic activity">
    <reaction evidence="19 21">
        <text>a quinol + 2 Fe(III)-[cytochrome c](out) = a quinone + 2 Fe(II)-[cytochrome c](out) + 2 H(+)(out)</text>
        <dbReference type="Rhea" id="RHEA:11484"/>
        <dbReference type="Rhea" id="RHEA-COMP:10350"/>
        <dbReference type="Rhea" id="RHEA-COMP:14399"/>
        <dbReference type="ChEBI" id="CHEBI:15378"/>
        <dbReference type="ChEBI" id="CHEBI:24646"/>
        <dbReference type="ChEBI" id="CHEBI:29033"/>
        <dbReference type="ChEBI" id="CHEBI:29034"/>
        <dbReference type="ChEBI" id="CHEBI:132124"/>
        <dbReference type="EC" id="7.1.1.8"/>
    </reaction>
</comment>
<keyword evidence="25" id="KW-1185">Reference proteome</keyword>
<dbReference type="FunFam" id="2.102.10.10:FF:000001">
    <property type="entry name" value="Cytochrome b-c1 complex subunit Rieske, mitochondrial"/>
    <property type="match status" value="1"/>
</dbReference>
<dbReference type="GeneID" id="85314854"/>
<comment type="miscellaneous">
    <text evidence="21">The Rieske protein is a high potential 2Fe-2S protein.</text>
</comment>
<dbReference type="EC" id="7.1.1.8" evidence="3 21"/>
<evidence type="ECO:0000256" key="20">
    <source>
        <dbReference type="ARBA" id="ARBA00072517"/>
    </source>
</evidence>
<keyword evidence="10" id="KW-0809">Transit peptide</keyword>
<keyword evidence="18" id="KW-1015">Disulfide bond</keyword>
<organism evidence="24 25">
    <name type="scientific">Phialemonium atrogriseum</name>
    <dbReference type="NCBI Taxonomy" id="1093897"/>
    <lineage>
        <taxon>Eukaryota</taxon>
        <taxon>Fungi</taxon>
        <taxon>Dikarya</taxon>
        <taxon>Ascomycota</taxon>
        <taxon>Pezizomycotina</taxon>
        <taxon>Sordariomycetes</taxon>
        <taxon>Sordariomycetidae</taxon>
        <taxon>Cephalothecales</taxon>
        <taxon>Cephalothecaceae</taxon>
        <taxon>Phialemonium</taxon>
    </lineage>
</organism>
<keyword evidence="17" id="KW-0472">Membrane</keyword>
<evidence type="ECO:0000256" key="5">
    <source>
        <dbReference type="ARBA" id="ARBA00022660"/>
    </source>
</evidence>
<dbReference type="GO" id="GO:0046872">
    <property type="term" value="F:metal ion binding"/>
    <property type="evidence" value="ECO:0007669"/>
    <property type="project" value="UniProtKB-KW"/>
</dbReference>
<comment type="cofactor">
    <cofactor evidence="21">
        <name>[2Fe-2S] cluster</name>
        <dbReference type="ChEBI" id="CHEBI:190135"/>
    </cofactor>
    <text evidence="21">Binds 1 [2Fe-2S] cluster per subunit.</text>
</comment>
<dbReference type="AlphaFoldDB" id="A0AAJ0C7D5"/>
<dbReference type="Gene3D" id="2.102.10.10">
    <property type="entry name" value="Rieske [2Fe-2S] iron-sulphur domain"/>
    <property type="match status" value="1"/>
</dbReference>
<keyword evidence="15" id="KW-0411">Iron-sulfur</keyword>
<feature type="domain" description="Rieske" evidence="23">
    <location>
        <begin position="132"/>
        <end position="227"/>
    </location>
</feature>
<dbReference type="Gene3D" id="1.20.5.270">
    <property type="entry name" value="Ubiquinol cytochrome reductase, transmembrane domain"/>
    <property type="match status" value="1"/>
</dbReference>
<evidence type="ECO:0000256" key="16">
    <source>
        <dbReference type="ARBA" id="ARBA00023128"/>
    </source>
</evidence>
<evidence type="ECO:0000259" key="23">
    <source>
        <dbReference type="PROSITE" id="PS51296"/>
    </source>
</evidence>
<dbReference type="InterPro" id="IPR036922">
    <property type="entry name" value="Rieske_2Fe-2S_sf"/>
</dbReference>
<keyword evidence="16 22" id="KW-0496">Mitochondrion</keyword>
<keyword evidence="8" id="KW-0479">Metal-binding</keyword>
<dbReference type="GO" id="GO:0005743">
    <property type="term" value="C:mitochondrial inner membrane"/>
    <property type="evidence" value="ECO:0007669"/>
    <property type="project" value="UniProtKB-SubCell"/>
</dbReference>
<evidence type="ECO:0000256" key="15">
    <source>
        <dbReference type="ARBA" id="ARBA00023014"/>
    </source>
</evidence>
<proteinExistence type="inferred from homology"/>
<evidence type="ECO:0000256" key="13">
    <source>
        <dbReference type="ARBA" id="ARBA00022989"/>
    </source>
</evidence>
<name>A0AAJ0C7D5_9PEZI</name>
<dbReference type="FunFam" id="1.20.5.270:FF:000002">
    <property type="entry name" value="Cytochrome b-c1 complex subunit Rieske, mitochondrial"/>
    <property type="match status" value="1"/>
</dbReference>
<dbReference type="GO" id="GO:0008121">
    <property type="term" value="F:quinol-cytochrome-c reductase activity"/>
    <property type="evidence" value="ECO:0007669"/>
    <property type="project" value="UniProtKB-EC"/>
</dbReference>
<evidence type="ECO:0000256" key="12">
    <source>
        <dbReference type="ARBA" id="ARBA00022982"/>
    </source>
</evidence>
<evidence type="ECO:0000256" key="3">
    <source>
        <dbReference type="ARBA" id="ARBA00012951"/>
    </source>
</evidence>
<dbReference type="Pfam" id="PF02921">
    <property type="entry name" value="UCR_TM"/>
    <property type="match status" value="1"/>
</dbReference>
<dbReference type="InterPro" id="IPR004192">
    <property type="entry name" value="Rieske_TM"/>
</dbReference>
<evidence type="ECO:0000256" key="22">
    <source>
        <dbReference type="RuleBase" id="RU004495"/>
    </source>
</evidence>
<sequence>MAPLTTASRALARSTARCTMPVRALSTSAARLDSASSTYQSPFVIEPKKVPSFDKYVSKSSGSKNQLFSYFMVGTMGAITAAGAKSTIQEFLVNMSASADVLAMAKVEVDLATIPEGKNVIIKWRGKPVFIRHRTAEEIDEANKVNITALRDPQSDDDRVKKPEWLVMLGVCTHLGCVPIGEAGDYGGWFCPCHGSHYDISGRIRKGPAPLNLEIPEYDFPEEDKLVIG</sequence>
<dbReference type="Pfam" id="PF00355">
    <property type="entry name" value="Rieske"/>
    <property type="match status" value="1"/>
</dbReference>
<dbReference type="PRINTS" id="PR00162">
    <property type="entry name" value="RIESKE"/>
</dbReference>
<keyword evidence="12 21" id="KW-0249">Electron transport</keyword>
<dbReference type="GO" id="GO:0051537">
    <property type="term" value="F:2 iron, 2 sulfur cluster binding"/>
    <property type="evidence" value="ECO:0007669"/>
    <property type="project" value="UniProtKB-KW"/>
</dbReference>
<evidence type="ECO:0000256" key="17">
    <source>
        <dbReference type="ARBA" id="ARBA00023136"/>
    </source>
</evidence>
<dbReference type="SUPFAM" id="SSF81502">
    <property type="entry name" value="ISP transmembrane anchor"/>
    <property type="match status" value="1"/>
</dbReference>
<dbReference type="RefSeq" id="XP_060287728.1">
    <property type="nucleotide sequence ID" value="XM_060431667.1"/>
</dbReference>
<dbReference type="EMBL" id="MU838998">
    <property type="protein sequence ID" value="KAK1771515.1"/>
    <property type="molecule type" value="Genomic_DNA"/>
</dbReference>
<evidence type="ECO:0000256" key="8">
    <source>
        <dbReference type="ARBA" id="ARBA00022723"/>
    </source>
</evidence>
<evidence type="ECO:0000256" key="10">
    <source>
        <dbReference type="ARBA" id="ARBA00022946"/>
    </source>
</evidence>
<dbReference type="InterPro" id="IPR005805">
    <property type="entry name" value="Rieske_Fe-S_prot_C"/>
</dbReference>
<evidence type="ECO:0000256" key="6">
    <source>
        <dbReference type="ARBA" id="ARBA00022692"/>
    </source>
</evidence>
<dbReference type="NCBIfam" id="TIGR01416">
    <property type="entry name" value="Rieske_proteo"/>
    <property type="match status" value="1"/>
</dbReference>
<comment type="similarity">
    <text evidence="2">Belongs to the Rieske iron-sulfur protein family.</text>
</comment>
<accession>A0AAJ0C7D5</accession>
<dbReference type="InterPro" id="IPR037008">
    <property type="entry name" value="bc1_Rieske_TM_sf"/>
</dbReference>
<keyword evidence="5 22" id="KW-0679">Respiratory chain</keyword>
<dbReference type="SUPFAM" id="SSF50022">
    <property type="entry name" value="ISP domain"/>
    <property type="match status" value="1"/>
</dbReference>
<comment type="caution">
    <text evidence="24">The sequence shown here is derived from an EMBL/GenBank/DDBJ whole genome shotgun (WGS) entry which is preliminary data.</text>
</comment>
<reference evidence="24" key="1">
    <citation type="submission" date="2023-06" db="EMBL/GenBank/DDBJ databases">
        <title>Genome-scale phylogeny and comparative genomics of the fungal order Sordariales.</title>
        <authorList>
            <consortium name="Lawrence Berkeley National Laboratory"/>
            <person name="Hensen N."/>
            <person name="Bonometti L."/>
            <person name="Westerberg I."/>
            <person name="Brannstrom I.O."/>
            <person name="Guillou S."/>
            <person name="Cros-Aarteil S."/>
            <person name="Calhoun S."/>
            <person name="Haridas S."/>
            <person name="Kuo A."/>
            <person name="Mondo S."/>
            <person name="Pangilinan J."/>
            <person name="Riley R."/>
            <person name="Labutti K."/>
            <person name="Andreopoulos B."/>
            <person name="Lipzen A."/>
            <person name="Chen C."/>
            <person name="Yanf M."/>
            <person name="Daum C."/>
            <person name="Ng V."/>
            <person name="Clum A."/>
            <person name="Steindorff A."/>
            <person name="Ohm R."/>
            <person name="Martin F."/>
            <person name="Silar P."/>
            <person name="Natvig D."/>
            <person name="Lalanne C."/>
            <person name="Gautier V."/>
            <person name="Ament-Velasquez S.L."/>
            <person name="Kruys A."/>
            <person name="Hutchinson M.I."/>
            <person name="Powell A.J."/>
            <person name="Barry K."/>
            <person name="Miller A.N."/>
            <person name="Grigoriev I.V."/>
            <person name="Debuchy R."/>
            <person name="Gladieux P."/>
            <person name="Thoren M.H."/>
            <person name="Johannesson H."/>
        </authorList>
    </citation>
    <scope>NUCLEOTIDE SEQUENCE</scope>
    <source>
        <strain evidence="24">8032-3</strain>
    </source>
</reference>
<keyword evidence="7" id="KW-0001">2Fe-2S</keyword>
<dbReference type="PROSITE" id="PS51296">
    <property type="entry name" value="RIESKE"/>
    <property type="match status" value="1"/>
</dbReference>
<keyword evidence="11" id="KW-1278">Translocase</keyword>
<dbReference type="InterPro" id="IPR006317">
    <property type="entry name" value="Ubiquinol_cyt_c_Rdtase_Fe-S-su"/>
</dbReference>
<evidence type="ECO:0000256" key="11">
    <source>
        <dbReference type="ARBA" id="ARBA00022967"/>
    </source>
</evidence>
<evidence type="ECO:0000256" key="4">
    <source>
        <dbReference type="ARBA" id="ARBA00022448"/>
    </source>
</evidence>
<evidence type="ECO:0000256" key="1">
    <source>
        <dbReference type="ARBA" id="ARBA00004434"/>
    </source>
</evidence>